<sequence>MNVESLPSVGRLVWRRPARSLWLALPGLVVVLTGLGAMQGTQQFRPASIFEGKRIPDPPAQGQPWTAPATTLPTFLVTATALLFEQGVADPRGCDYRSVEISSYATVEAHGFVLPEQTDTPGRFVVCWDGQVYPALTVGEPADLDRDIRDLAASLERMRQAPPRYRRGGYWGFPQEGQNSFGVAGVMNPSPIKICLLLCYGRADLAETLFAAGTAWTPKPRTRDLTNYGISYLTLATDWANAAYERLMEVHMRGDDVIALDTARRLANFRDLASAQADALGFPFPERRNREKNEPSRRFSFLTQLDELLRDHERRAKMPVRGSIPKKGGDASARIAALIRDLDLINDRQMMSTASASPGSSSLVGDLVGEGDPAVAPLLAVLESDNRLTRSVSNGRGSFPTNQFVHPVSEAAFAALIGILKTQAFADQRLYGWKSLDLAARKALAGSIRQFWEKTRSISLPERWYRTLADDSAGQAGWLEAAAGIVSSDVAEGMPVPKPGTRPLKGEPLRTGRDPSVTALMLRRAGQLERLGNPLASEDLGFRAACQLGTILATWDEKEALPLLKDFSKKCRTRSDRWRNQPQSPNADQNLAATLARFTQIRVRLGDVEALDEYAGWLRTTTPRMLEYGIFDALQPLLAQPDHPALASASRWLFNDPRSPWVPLHPEARGEPFSHWQNLFASTLMVVAGFREGVLAGLADKTPLGSVERGENGEIRLKFNKSPSITTFSRSTGFDVEGGVAGVKYPFRNGDYLAWKLSGLQGCPRFDFFWSEARRDEAVAACATFLKRFGPLLTAEDPSGVRNFTGAKAHLKFPTLGKPATLDDVASARAIFSLEGQGETRLANLPRFPQQARWVTLKDRPVDRTDLNGTTTRDYETDGYVWQAEEVRKGDGWERFYGFVGHHIIARAPASEIEFGRQYEPNLKGGLAASMAQVEPRTIGYEPGRPILVGLQLQNRHGVAHSSPTEFVRPGPDGKPALRNGVNLTLWHFPSRGSRTALGQVSPNEMVEPKRVAHFDPGEGARLLAPLETFEAMRLDLNDWFDLTKPGHYRLNVTFAADSGVGEGVSSEVYFLVGDDE</sequence>
<feature type="region of interest" description="Disordered" evidence="1">
    <location>
        <begin position="491"/>
        <end position="510"/>
    </location>
</feature>
<organism evidence="3">
    <name type="scientific">Singulisphaera sp. Ch08</name>
    <dbReference type="NCBI Taxonomy" id="3120278"/>
    <lineage>
        <taxon>Bacteria</taxon>
        <taxon>Pseudomonadati</taxon>
        <taxon>Planctomycetota</taxon>
        <taxon>Planctomycetia</taxon>
        <taxon>Isosphaerales</taxon>
        <taxon>Isosphaeraceae</taxon>
        <taxon>Singulisphaera</taxon>
    </lineage>
</organism>
<evidence type="ECO:0000256" key="1">
    <source>
        <dbReference type="SAM" id="MobiDB-lite"/>
    </source>
</evidence>
<keyword evidence="2" id="KW-0472">Membrane</keyword>
<dbReference type="AlphaFoldDB" id="A0AAU7CL62"/>
<name>A0AAU7CL62_9BACT</name>
<keyword evidence="2" id="KW-1133">Transmembrane helix</keyword>
<protein>
    <submittedName>
        <fullName evidence="3">Uncharacterized protein</fullName>
    </submittedName>
</protein>
<keyword evidence="2" id="KW-0812">Transmembrane</keyword>
<accession>A0AAU7CL62</accession>
<evidence type="ECO:0000256" key="2">
    <source>
        <dbReference type="SAM" id="Phobius"/>
    </source>
</evidence>
<dbReference type="EMBL" id="CP155447">
    <property type="protein sequence ID" value="XBH05862.1"/>
    <property type="molecule type" value="Genomic_DNA"/>
</dbReference>
<proteinExistence type="predicted"/>
<reference evidence="3" key="1">
    <citation type="submission" date="2024-05" db="EMBL/GenBank/DDBJ databases">
        <title>Planctomycetes of the genus Singulisphaera possess chitinolytic capabilities.</title>
        <authorList>
            <person name="Ivanova A."/>
        </authorList>
    </citation>
    <scope>NUCLEOTIDE SEQUENCE</scope>
    <source>
        <strain evidence="3">Ch08T</strain>
    </source>
</reference>
<gene>
    <name evidence="3" type="ORF">V5E97_07485</name>
</gene>
<dbReference type="RefSeq" id="WP_406698713.1">
    <property type="nucleotide sequence ID" value="NZ_CP155447.1"/>
</dbReference>
<evidence type="ECO:0000313" key="3">
    <source>
        <dbReference type="EMBL" id="XBH05862.1"/>
    </source>
</evidence>
<feature type="transmembrane region" description="Helical" evidence="2">
    <location>
        <begin position="21"/>
        <end position="38"/>
    </location>
</feature>